<evidence type="ECO:0000313" key="1">
    <source>
        <dbReference type="EMBL" id="KAB2334250.1"/>
    </source>
</evidence>
<comment type="caution">
    <text evidence="1">The sequence shown here is derived from an EMBL/GenBank/DDBJ whole genome shotgun (WGS) entry which is preliminary data.</text>
</comment>
<dbReference type="EMBL" id="WBOT01000002">
    <property type="protein sequence ID" value="KAB2334250.1"/>
    <property type="molecule type" value="Genomic_DNA"/>
</dbReference>
<accession>A0A7V7RNU9</accession>
<dbReference type="AlphaFoldDB" id="A0A7V7RNU9"/>
<proteinExistence type="predicted"/>
<keyword evidence="2" id="KW-1185">Reference proteome</keyword>
<reference evidence="1 2" key="1">
    <citation type="journal article" date="2014" name="Arch. Microbiol.">
        <title>Bacillus mesophilum sp. nov., strain IITR-54T, a novel 4-chlorobiphenyl dechlorinating bacterium.</title>
        <authorList>
            <person name="Manickam N."/>
            <person name="Singh N.K."/>
            <person name="Bajaj A."/>
            <person name="Kumar R.M."/>
            <person name="Kaur G."/>
            <person name="Kaur N."/>
            <person name="Bala M."/>
            <person name="Kumar A."/>
            <person name="Mayilraj S."/>
        </authorList>
    </citation>
    <scope>NUCLEOTIDE SEQUENCE [LARGE SCALE GENOMIC DNA]</scope>
    <source>
        <strain evidence="1 2">IITR-54</strain>
    </source>
</reference>
<protein>
    <submittedName>
        <fullName evidence="1">Uncharacterized protein</fullName>
    </submittedName>
</protein>
<gene>
    <name evidence="1" type="ORF">F7732_09270</name>
</gene>
<dbReference type="Proteomes" id="UP000441354">
    <property type="component" value="Unassembled WGS sequence"/>
</dbReference>
<dbReference type="RefSeq" id="WP_151573564.1">
    <property type="nucleotide sequence ID" value="NZ_WBOT01000002.1"/>
</dbReference>
<organism evidence="1 2">
    <name type="scientific">Bacillus mesophilum</name>
    <dbReference type="NCBI Taxonomy" id="1071718"/>
    <lineage>
        <taxon>Bacteria</taxon>
        <taxon>Bacillati</taxon>
        <taxon>Bacillota</taxon>
        <taxon>Bacilli</taxon>
        <taxon>Bacillales</taxon>
        <taxon>Bacillaceae</taxon>
        <taxon>Bacillus</taxon>
    </lineage>
</organism>
<name>A0A7V7RNU9_9BACI</name>
<sequence length="64" mass="7688">MELDTRHLIYIMMCMIEDQEFEQLDQLIESFDDQTFATVRFWALIQSMLTQKVLVRLGLESEDE</sequence>
<evidence type="ECO:0000313" key="2">
    <source>
        <dbReference type="Proteomes" id="UP000441354"/>
    </source>
</evidence>